<keyword evidence="7" id="KW-1185">Reference proteome</keyword>
<dbReference type="PANTHER" id="PTHR37299">
    <property type="entry name" value="TRANSCRIPTIONAL REGULATOR-RELATED"/>
    <property type="match status" value="1"/>
</dbReference>
<accession>C8W0A1</accession>
<name>C8W0A1_DESAS</name>
<dbReference type="SMART" id="SM00448">
    <property type="entry name" value="REC"/>
    <property type="match status" value="1"/>
</dbReference>
<comment type="function">
    <text evidence="2">May play the central regulatory role in sporulation. It may be an element of the effector pathway responsible for the activation of sporulation genes in response to nutritional stress. Spo0A may act in concert with spo0H (a sigma factor) to control the expression of some genes that are critical to the sporulation process.</text>
</comment>
<dbReference type="RefSeq" id="WP_015757857.1">
    <property type="nucleotide sequence ID" value="NC_013216.1"/>
</dbReference>
<gene>
    <name evidence="6" type="ordered locus">Dtox_2345</name>
</gene>
<evidence type="ECO:0000256" key="1">
    <source>
        <dbReference type="ARBA" id="ARBA00018672"/>
    </source>
</evidence>
<sequence length="240" mass="27087">MLYKIAICDDEENFVVALRHQVSGILHNTGVAFDIEVFFSGEALLNCINEEPAGFDLIFLDIFMKEINGIDTARAIRLTNNYVAIIFTTVSGQYVYTGYEVQALQYLLKPINTQALATALLVDLKRRFENRYFVFKSRGMTHKVPYDDIEFFESTLKSVNLVAKQGIYEINSGISGMESSLPKLNFCRCHRGFIINFKQVSMMNAQFFTTLSGTLIPIGKTYAKAVNRAFLNYIGSSDEA</sequence>
<evidence type="ECO:0000313" key="6">
    <source>
        <dbReference type="EMBL" id="ACV63156.1"/>
    </source>
</evidence>
<dbReference type="STRING" id="485916.Dtox_2345"/>
<proteinExistence type="predicted"/>
<dbReference type="eggNOG" id="COG3279">
    <property type="taxonomic scope" value="Bacteria"/>
</dbReference>
<dbReference type="SMART" id="SM00850">
    <property type="entry name" value="LytTR"/>
    <property type="match status" value="1"/>
</dbReference>
<evidence type="ECO:0000256" key="3">
    <source>
        <dbReference type="PROSITE-ProRule" id="PRU00169"/>
    </source>
</evidence>
<dbReference type="PANTHER" id="PTHR37299:SF1">
    <property type="entry name" value="STAGE 0 SPORULATION PROTEIN A HOMOLOG"/>
    <property type="match status" value="1"/>
</dbReference>
<dbReference type="Pfam" id="PF00072">
    <property type="entry name" value="Response_reg"/>
    <property type="match status" value="1"/>
</dbReference>
<dbReference type="KEGG" id="dae:Dtox_2345"/>
<dbReference type="PROSITE" id="PS50930">
    <property type="entry name" value="HTH_LYTTR"/>
    <property type="match status" value="1"/>
</dbReference>
<dbReference type="PROSITE" id="PS50110">
    <property type="entry name" value="RESPONSE_REGULATORY"/>
    <property type="match status" value="1"/>
</dbReference>
<feature type="domain" description="HTH LytTR-type" evidence="5">
    <location>
        <begin position="133"/>
        <end position="232"/>
    </location>
</feature>
<dbReference type="InterPro" id="IPR011006">
    <property type="entry name" value="CheY-like_superfamily"/>
</dbReference>
<protein>
    <recommendedName>
        <fullName evidence="1">Stage 0 sporulation protein A homolog</fullName>
    </recommendedName>
</protein>
<dbReference type="InterPro" id="IPR001789">
    <property type="entry name" value="Sig_transdc_resp-reg_receiver"/>
</dbReference>
<dbReference type="AlphaFoldDB" id="C8W0A1"/>
<dbReference type="Pfam" id="PF04397">
    <property type="entry name" value="LytTR"/>
    <property type="match status" value="1"/>
</dbReference>
<dbReference type="HOGENOM" id="CLU_000445_14_2_9"/>
<dbReference type="InterPro" id="IPR007492">
    <property type="entry name" value="LytTR_DNA-bd_dom"/>
</dbReference>
<reference evidence="6 7" key="1">
    <citation type="journal article" date="2009" name="Stand. Genomic Sci.">
        <title>Complete genome sequence of Desulfotomaculum acetoxidans type strain (5575).</title>
        <authorList>
            <person name="Spring S."/>
            <person name="Lapidus A."/>
            <person name="Schroder M."/>
            <person name="Gleim D."/>
            <person name="Sims D."/>
            <person name="Meincke L."/>
            <person name="Glavina Del Rio T."/>
            <person name="Tice H."/>
            <person name="Copeland A."/>
            <person name="Cheng J.F."/>
            <person name="Lucas S."/>
            <person name="Chen F."/>
            <person name="Nolan M."/>
            <person name="Bruce D."/>
            <person name="Goodwin L."/>
            <person name="Pitluck S."/>
            <person name="Ivanova N."/>
            <person name="Mavromatis K."/>
            <person name="Mikhailova N."/>
            <person name="Pati A."/>
            <person name="Chen A."/>
            <person name="Palaniappan K."/>
            <person name="Land M."/>
            <person name="Hauser L."/>
            <person name="Chang Y.J."/>
            <person name="Jeffries C.D."/>
            <person name="Chain P."/>
            <person name="Saunders E."/>
            <person name="Brettin T."/>
            <person name="Detter J.C."/>
            <person name="Goker M."/>
            <person name="Bristow J."/>
            <person name="Eisen J.A."/>
            <person name="Markowitz V."/>
            <person name="Hugenholtz P."/>
            <person name="Kyrpides N.C."/>
            <person name="Klenk H.P."/>
            <person name="Han C."/>
        </authorList>
    </citation>
    <scope>NUCLEOTIDE SEQUENCE [LARGE SCALE GENOMIC DNA]</scope>
    <source>
        <strain evidence="7">ATCC 49208 / DSM 771 / VKM B-1644</strain>
    </source>
</reference>
<evidence type="ECO:0000259" key="4">
    <source>
        <dbReference type="PROSITE" id="PS50110"/>
    </source>
</evidence>
<evidence type="ECO:0000313" key="7">
    <source>
        <dbReference type="Proteomes" id="UP000002217"/>
    </source>
</evidence>
<dbReference type="OrthoDB" id="9779387at2"/>
<dbReference type="InterPro" id="IPR046947">
    <property type="entry name" value="LytR-like"/>
</dbReference>
<dbReference type="Gene3D" id="3.40.50.2300">
    <property type="match status" value="1"/>
</dbReference>
<organism evidence="6 7">
    <name type="scientific">Desulfofarcimen acetoxidans (strain ATCC 49208 / DSM 771 / KCTC 5769 / VKM B-1644 / 5575)</name>
    <name type="common">Desulfotomaculum acetoxidans</name>
    <dbReference type="NCBI Taxonomy" id="485916"/>
    <lineage>
        <taxon>Bacteria</taxon>
        <taxon>Bacillati</taxon>
        <taxon>Bacillota</taxon>
        <taxon>Clostridia</taxon>
        <taxon>Eubacteriales</taxon>
        <taxon>Peptococcaceae</taxon>
        <taxon>Desulfofarcimen</taxon>
    </lineage>
</organism>
<dbReference type="GO" id="GO:0000156">
    <property type="term" value="F:phosphorelay response regulator activity"/>
    <property type="evidence" value="ECO:0007669"/>
    <property type="project" value="InterPro"/>
</dbReference>
<dbReference type="GO" id="GO:0003677">
    <property type="term" value="F:DNA binding"/>
    <property type="evidence" value="ECO:0007669"/>
    <property type="project" value="InterPro"/>
</dbReference>
<feature type="domain" description="Response regulatory" evidence="4">
    <location>
        <begin position="4"/>
        <end position="124"/>
    </location>
</feature>
<evidence type="ECO:0000259" key="5">
    <source>
        <dbReference type="PROSITE" id="PS50930"/>
    </source>
</evidence>
<dbReference type="EMBL" id="CP001720">
    <property type="protein sequence ID" value="ACV63156.1"/>
    <property type="molecule type" value="Genomic_DNA"/>
</dbReference>
<feature type="modified residue" description="4-aspartylphosphate" evidence="3">
    <location>
        <position position="61"/>
    </location>
</feature>
<evidence type="ECO:0000256" key="2">
    <source>
        <dbReference type="ARBA" id="ARBA00024867"/>
    </source>
</evidence>
<keyword evidence="3" id="KW-0597">Phosphoprotein</keyword>
<dbReference type="SUPFAM" id="SSF52172">
    <property type="entry name" value="CheY-like"/>
    <property type="match status" value="1"/>
</dbReference>
<dbReference type="Proteomes" id="UP000002217">
    <property type="component" value="Chromosome"/>
</dbReference>
<dbReference type="Gene3D" id="2.40.50.1020">
    <property type="entry name" value="LytTr DNA-binding domain"/>
    <property type="match status" value="1"/>
</dbReference>